<organism evidence="3 4">
    <name type="scientific">Candidatus Enterococcus mangumiae</name>
    <dbReference type="NCBI Taxonomy" id="2230878"/>
    <lineage>
        <taxon>Bacteria</taxon>
        <taxon>Bacillati</taxon>
        <taxon>Bacillota</taxon>
        <taxon>Bacilli</taxon>
        <taxon>Lactobacillales</taxon>
        <taxon>Enterococcaceae</taxon>
        <taxon>Enterococcus</taxon>
    </lineage>
</organism>
<evidence type="ECO:0000313" key="4">
    <source>
        <dbReference type="Proteomes" id="UP000664360"/>
    </source>
</evidence>
<dbReference type="RefSeq" id="WP_206857922.1">
    <property type="nucleotide sequence ID" value="NZ_CP147250.1"/>
</dbReference>
<keyword evidence="4" id="KW-1185">Reference proteome</keyword>
<keyword evidence="1" id="KW-0175">Coiled coil</keyword>
<feature type="compositionally biased region" description="Basic and acidic residues" evidence="2">
    <location>
        <begin position="370"/>
        <end position="384"/>
    </location>
</feature>
<accession>A0ABZ2SYP2</accession>
<evidence type="ECO:0000256" key="1">
    <source>
        <dbReference type="SAM" id="Coils"/>
    </source>
</evidence>
<evidence type="ECO:0000256" key="2">
    <source>
        <dbReference type="SAM" id="MobiDB-lite"/>
    </source>
</evidence>
<reference evidence="3 4" key="2">
    <citation type="submission" date="2024-03" db="EMBL/GenBank/DDBJ databases">
        <title>The Genome Sequence of Enterococcus sp. DIV1094.</title>
        <authorList>
            <consortium name="The Broad Institute Genomics Platform"/>
            <consortium name="The Broad Institute Microbial Omics Core"/>
            <consortium name="The Broad Institute Genomic Center for Infectious Diseases"/>
            <person name="Earl A."/>
            <person name="Manson A."/>
            <person name="Gilmore M."/>
            <person name="Schwartman J."/>
            <person name="Shea T."/>
            <person name="Abouelleil A."/>
            <person name="Cao P."/>
            <person name="Chapman S."/>
            <person name="Cusick C."/>
            <person name="Young S."/>
            <person name="Neafsey D."/>
            <person name="Nusbaum C."/>
            <person name="Birren B."/>
        </authorList>
    </citation>
    <scope>NUCLEOTIDE SEQUENCE [LARGE SCALE GENOMIC DNA]</scope>
    <source>
        <strain evidence="3 4">DIV1094</strain>
    </source>
</reference>
<gene>
    <name evidence="3" type="ORF">DOK79_002420</name>
</gene>
<protein>
    <submittedName>
        <fullName evidence="3">Uncharacterized protein</fullName>
    </submittedName>
</protein>
<dbReference type="Proteomes" id="UP000664360">
    <property type="component" value="Chromosome"/>
</dbReference>
<proteinExistence type="predicted"/>
<dbReference type="EMBL" id="CP147250">
    <property type="protein sequence ID" value="WYJ80836.1"/>
    <property type="molecule type" value="Genomic_DNA"/>
</dbReference>
<sequence>MDKNLRNLLQNERKHLYSDFSAIHKTQQKLYKEIIKEQNNLLNRYPKNERQARALVDAINSYDAKVDKWVVNAMKMEKIEKHIKGIRLKLHAGIQQPSKAFKKMGYQENSAINLLEKRNETFYPKVFHGLIEKVSSFHSPGFTFTHGEAKIPEKVDLDLSKKTLQVRKDRLTAELKVLHKEVHEWKNELEGLTKQVLKSQKDIQNPDFRTDFITGLESHHSIDNITRPVLDSVESLHSSMLSYGAALIHLHKKDEQLFETREKINSSKEYVEGSKTLKELNYKRGDALATLTKVHRNHYTPKVLGAIDYIRSQGAEVERAVNVHRRLDTKNNIQIRRDLQTGGSFADRTNAAKDQAKTMQNRRLGIINQDKTRKPNDSKQKSDR</sequence>
<reference evidence="3 4" key="1">
    <citation type="submission" date="2021-03" db="EMBL/GenBank/DDBJ databases">
        <authorList>
            <person name="Gilmore M.S."/>
            <person name="Schwartzman J."/>
            <person name="Van Tyne D."/>
            <person name="Martin M."/>
            <person name="Earl A.M."/>
            <person name="Manson A.L."/>
            <person name="Straub T."/>
            <person name="Salamzade R."/>
            <person name="Saavedra J."/>
            <person name="Lebreton F."/>
            <person name="Prichula J."/>
            <person name="Schaufler K."/>
            <person name="Gaca A."/>
            <person name="Sgardioli B."/>
            <person name="Wagenaar J."/>
            <person name="Strong T."/>
        </authorList>
    </citation>
    <scope>NUCLEOTIDE SEQUENCE [LARGE SCALE GENOMIC DNA]</scope>
    <source>
        <strain evidence="3 4">DIV1094</strain>
    </source>
</reference>
<feature type="coiled-coil region" evidence="1">
    <location>
        <begin position="161"/>
        <end position="202"/>
    </location>
</feature>
<evidence type="ECO:0000313" key="3">
    <source>
        <dbReference type="EMBL" id="WYJ80836.1"/>
    </source>
</evidence>
<feature type="region of interest" description="Disordered" evidence="2">
    <location>
        <begin position="354"/>
        <end position="384"/>
    </location>
</feature>
<name>A0ABZ2SYP2_9ENTE</name>